<gene>
    <name evidence="1" type="ORF">SAMN02194393_01548</name>
</gene>
<evidence type="ECO:0000313" key="2">
    <source>
        <dbReference type="Proteomes" id="UP000190285"/>
    </source>
</evidence>
<organism evidence="1 2">
    <name type="scientific">Maledivibacter halophilus</name>
    <dbReference type="NCBI Taxonomy" id="36842"/>
    <lineage>
        <taxon>Bacteria</taxon>
        <taxon>Bacillati</taxon>
        <taxon>Bacillota</taxon>
        <taxon>Clostridia</taxon>
        <taxon>Peptostreptococcales</taxon>
        <taxon>Caminicellaceae</taxon>
        <taxon>Maledivibacter</taxon>
    </lineage>
</organism>
<evidence type="ECO:0000313" key="1">
    <source>
        <dbReference type="EMBL" id="SKC57563.1"/>
    </source>
</evidence>
<dbReference type="EMBL" id="FUZT01000003">
    <property type="protein sequence ID" value="SKC57563.1"/>
    <property type="molecule type" value="Genomic_DNA"/>
</dbReference>
<reference evidence="1 2" key="1">
    <citation type="submission" date="2017-02" db="EMBL/GenBank/DDBJ databases">
        <authorList>
            <person name="Peterson S.W."/>
        </authorList>
    </citation>
    <scope>NUCLEOTIDE SEQUENCE [LARGE SCALE GENOMIC DNA]</scope>
    <source>
        <strain evidence="1 2">M1</strain>
    </source>
</reference>
<proteinExistence type="predicted"/>
<accession>A0A1T5K1R4</accession>
<protein>
    <submittedName>
        <fullName evidence="1">Uncharacterized protein</fullName>
    </submittedName>
</protein>
<name>A0A1T5K1R4_9FIRM</name>
<dbReference type="AlphaFoldDB" id="A0A1T5K1R4"/>
<dbReference type="STRING" id="36842.SAMN02194393_01548"/>
<keyword evidence="2" id="KW-1185">Reference proteome</keyword>
<dbReference type="Proteomes" id="UP000190285">
    <property type="component" value="Unassembled WGS sequence"/>
</dbReference>
<sequence>MAEKYMFFDSIDGEDERFYTADEFAEYFRQLISNGIFNGGDNLRVTTTGTDMSINIKEGYAWIEGYLYKIESEDLKLTLDAADSVLNRIDRIVIRLDKSLDKRYVKAFILKGIPAESPVAPEITRNDNTYEISLAQVEIVTGKSFIEDYQIIDERLNHEVCGITTHLFEQVDTTQIFNEWINYLNVKKQEANLSFEQFVSKWIQWVGDKLSEPDGEFYTEWKKWFNEIQDTTNLITRTQFKEHEDDNSAHNNIVNAIIFG</sequence>
<dbReference type="RefSeq" id="WP_208985010.1">
    <property type="nucleotide sequence ID" value="NZ_FUZT01000003.1"/>
</dbReference>